<keyword evidence="1" id="KW-0732">Signal</keyword>
<evidence type="ECO:0000256" key="1">
    <source>
        <dbReference type="SAM" id="SignalP"/>
    </source>
</evidence>
<protein>
    <recommendedName>
        <fullName evidence="4">Outer membrane protein beta-barrel domain-containing protein</fullName>
    </recommendedName>
</protein>
<dbReference type="Proteomes" id="UP000304900">
    <property type="component" value="Unassembled WGS sequence"/>
</dbReference>
<evidence type="ECO:0000313" key="3">
    <source>
        <dbReference type="Proteomes" id="UP000304900"/>
    </source>
</evidence>
<evidence type="ECO:0000313" key="2">
    <source>
        <dbReference type="EMBL" id="TKT86614.1"/>
    </source>
</evidence>
<reference evidence="2 3" key="1">
    <citation type="submission" date="2019-05" db="EMBL/GenBank/DDBJ databases">
        <title>Dyadobacter AR-3-8 sp. nov., isolated from arctic soil.</title>
        <authorList>
            <person name="Chaudhary D.K."/>
        </authorList>
    </citation>
    <scope>NUCLEOTIDE SEQUENCE [LARGE SCALE GENOMIC DNA]</scope>
    <source>
        <strain evidence="2 3">AR-3-8</strain>
    </source>
</reference>
<keyword evidence="3" id="KW-1185">Reference proteome</keyword>
<dbReference type="EMBL" id="SZVO01000023">
    <property type="protein sequence ID" value="TKT86614.1"/>
    <property type="molecule type" value="Genomic_DNA"/>
</dbReference>
<comment type="caution">
    <text evidence="2">The sequence shown here is derived from an EMBL/GenBank/DDBJ whole genome shotgun (WGS) entry which is preliminary data.</text>
</comment>
<accession>A0A4U6CYV9</accession>
<proteinExistence type="predicted"/>
<dbReference type="AlphaFoldDB" id="A0A4U6CYV9"/>
<dbReference type="OrthoDB" id="936900at2"/>
<evidence type="ECO:0008006" key="4">
    <source>
        <dbReference type="Google" id="ProtNLM"/>
    </source>
</evidence>
<organism evidence="2 3">
    <name type="scientific">Dyadobacter frigoris</name>
    <dbReference type="NCBI Taxonomy" id="2576211"/>
    <lineage>
        <taxon>Bacteria</taxon>
        <taxon>Pseudomonadati</taxon>
        <taxon>Bacteroidota</taxon>
        <taxon>Cytophagia</taxon>
        <taxon>Cytophagales</taxon>
        <taxon>Spirosomataceae</taxon>
        <taxon>Dyadobacter</taxon>
    </lineage>
</organism>
<sequence>MKFYPFITAMILSILIFANQDTKAQDTKNFFSVTGGYSLPVGQLAREKLNDPLAGLAGSGHYGQVNYDHRIWRWFGFRLTGSLNVNKTNSDPIIEKANSYVQAIGRTYTWQSDVSEWKMGAALFGPAIYLNMNRVQIEAHVQGGIVRASTPSVYLTGQGLTAEGTVDPNATKIDVSLNHTIVKPIGFGAGLSLRLPLVKALFFQISGDVIGAKAEVKDLAIVANVGGTQYPDRLNEKRFIGVVNVGAGLGLAF</sequence>
<feature type="chain" id="PRO_5020748506" description="Outer membrane protein beta-barrel domain-containing protein" evidence="1">
    <location>
        <begin position="25"/>
        <end position="253"/>
    </location>
</feature>
<dbReference type="RefSeq" id="WP_137344039.1">
    <property type="nucleotide sequence ID" value="NZ_SZVO01000023.1"/>
</dbReference>
<feature type="signal peptide" evidence="1">
    <location>
        <begin position="1"/>
        <end position="24"/>
    </location>
</feature>
<gene>
    <name evidence="2" type="ORF">FDK13_31705</name>
</gene>
<name>A0A4U6CYV9_9BACT</name>